<proteinExistence type="predicted"/>
<evidence type="ECO:0000313" key="2">
    <source>
        <dbReference type="Proteomes" id="UP000827976"/>
    </source>
</evidence>
<comment type="caution">
    <text evidence="1">The sequence shown here is derived from an EMBL/GenBank/DDBJ whole genome shotgun (WGS) entry which is preliminary data.</text>
</comment>
<dbReference type="EMBL" id="CM037026">
    <property type="protein sequence ID" value="KAH7660043.1"/>
    <property type="molecule type" value="Genomic_DNA"/>
</dbReference>
<dbReference type="Proteomes" id="UP000827976">
    <property type="component" value="Chromosome 16"/>
</dbReference>
<evidence type="ECO:0000313" key="1">
    <source>
        <dbReference type="EMBL" id="KAH7660043.1"/>
    </source>
</evidence>
<reference evidence="2" key="1">
    <citation type="journal article" date="2022" name="Nat. Commun.">
        <title>Chromosome evolution and the genetic basis of agronomically important traits in greater yam.</title>
        <authorList>
            <person name="Bredeson J.V."/>
            <person name="Lyons J.B."/>
            <person name="Oniyinde I.O."/>
            <person name="Okereke N.R."/>
            <person name="Kolade O."/>
            <person name="Nnabue I."/>
            <person name="Nwadili C.O."/>
            <person name="Hribova E."/>
            <person name="Parker M."/>
            <person name="Nwogha J."/>
            <person name="Shu S."/>
            <person name="Carlson J."/>
            <person name="Kariba R."/>
            <person name="Muthemba S."/>
            <person name="Knop K."/>
            <person name="Barton G.J."/>
            <person name="Sherwood A.V."/>
            <person name="Lopez-Montes A."/>
            <person name="Asiedu R."/>
            <person name="Jamnadass R."/>
            <person name="Muchugi A."/>
            <person name="Goodstein D."/>
            <person name="Egesi C.N."/>
            <person name="Featherston J."/>
            <person name="Asfaw A."/>
            <person name="Simpson G.G."/>
            <person name="Dolezel J."/>
            <person name="Hendre P.S."/>
            <person name="Van Deynze A."/>
            <person name="Kumar P.L."/>
            <person name="Obidiegwu J.E."/>
            <person name="Bhattacharjee R."/>
            <person name="Rokhsar D.S."/>
        </authorList>
    </citation>
    <scope>NUCLEOTIDE SEQUENCE [LARGE SCALE GENOMIC DNA]</scope>
    <source>
        <strain evidence="2">cv. TDa95/00328</strain>
    </source>
</reference>
<gene>
    <name evidence="1" type="ORF">IHE45_16G072200</name>
</gene>
<protein>
    <submittedName>
        <fullName evidence="1">Uncharacterized protein</fullName>
    </submittedName>
</protein>
<accession>A0ACB7UIG6</accession>
<organism evidence="1 2">
    <name type="scientific">Dioscorea alata</name>
    <name type="common">Purple yam</name>
    <dbReference type="NCBI Taxonomy" id="55571"/>
    <lineage>
        <taxon>Eukaryota</taxon>
        <taxon>Viridiplantae</taxon>
        <taxon>Streptophyta</taxon>
        <taxon>Embryophyta</taxon>
        <taxon>Tracheophyta</taxon>
        <taxon>Spermatophyta</taxon>
        <taxon>Magnoliopsida</taxon>
        <taxon>Liliopsida</taxon>
        <taxon>Dioscoreales</taxon>
        <taxon>Dioscoreaceae</taxon>
        <taxon>Dioscorea</taxon>
    </lineage>
</organism>
<keyword evidence="2" id="KW-1185">Reference proteome</keyword>
<sequence>MMGIFLLMYVTPTKLREGFLGFCKVVGGCECLHILPISITKLCKAPSRRCSFELHY</sequence>
<name>A0ACB7UIG6_DIOAL</name>